<keyword evidence="2" id="KW-1185">Reference proteome</keyword>
<name>A0A917K135_9GAMM</name>
<evidence type="ECO:0000313" key="2">
    <source>
        <dbReference type="Proteomes" id="UP000613743"/>
    </source>
</evidence>
<dbReference type="AlphaFoldDB" id="A0A917K135"/>
<accession>A0A917K135</accession>
<organism evidence="1 2">
    <name type="scientific">Shewanella gelidii</name>
    <dbReference type="NCBI Taxonomy" id="1642821"/>
    <lineage>
        <taxon>Bacteria</taxon>
        <taxon>Pseudomonadati</taxon>
        <taxon>Pseudomonadota</taxon>
        <taxon>Gammaproteobacteria</taxon>
        <taxon>Alteromonadales</taxon>
        <taxon>Shewanellaceae</taxon>
        <taxon>Shewanella</taxon>
    </lineage>
</organism>
<protein>
    <recommendedName>
        <fullName evidence="3">DUF3293 domain-containing protein</fullName>
    </recommendedName>
</protein>
<dbReference type="RefSeq" id="WP_188922790.1">
    <property type="nucleotide sequence ID" value="NZ_BMPZ01000013.1"/>
</dbReference>
<sequence>MDLAHEELWKQYQHTHFLMTQKLARESEFAIITAHNPLGEVLSSSQNRLLDRKLQICIESLSVPYRIVLGCSTDRSHIEKSWVVMVDQRTAITLGKQFNQNAIFYVKRDLLWLIPCWYQADAVSLGSFAARCEQVNELPDFDL</sequence>
<reference evidence="1" key="2">
    <citation type="submission" date="2020-09" db="EMBL/GenBank/DDBJ databases">
        <authorList>
            <person name="Sun Q."/>
            <person name="Ohkuma M."/>
        </authorList>
    </citation>
    <scope>NUCLEOTIDE SEQUENCE</scope>
    <source>
        <strain evidence="1">JCM 30804</strain>
    </source>
</reference>
<proteinExistence type="predicted"/>
<evidence type="ECO:0008006" key="3">
    <source>
        <dbReference type="Google" id="ProtNLM"/>
    </source>
</evidence>
<reference evidence="1" key="1">
    <citation type="journal article" date="2014" name="Int. J. Syst. Evol. Microbiol.">
        <title>Complete genome sequence of Corynebacterium casei LMG S-19264T (=DSM 44701T), isolated from a smear-ripened cheese.</title>
        <authorList>
            <consortium name="US DOE Joint Genome Institute (JGI-PGF)"/>
            <person name="Walter F."/>
            <person name="Albersmeier A."/>
            <person name="Kalinowski J."/>
            <person name="Ruckert C."/>
        </authorList>
    </citation>
    <scope>NUCLEOTIDE SEQUENCE</scope>
    <source>
        <strain evidence="1">JCM 30804</strain>
    </source>
</reference>
<dbReference type="Pfam" id="PF11697">
    <property type="entry name" value="DUF3293"/>
    <property type="match status" value="1"/>
</dbReference>
<gene>
    <name evidence="1" type="ORF">GCM10009332_31800</name>
</gene>
<comment type="caution">
    <text evidence="1">The sequence shown here is derived from an EMBL/GenBank/DDBJ whole genome shotgun (WGS) entry which is preliminary data.</text>
</comment>
<dbReference type="EMBL" id="BMPZ01000013">
    <property type="protein sequence ID" value="GGI92146.1"/>
    <property type="molecule type" value="Genomic_DNA"/>
</dbReference>
<dbReference type="Proteomes" id="UP000613743">
    <property type="component" value="Unassembled WGS sequence"/>
</dbReference>
<evidence type="ECO:0000313" key="1">
    <source>
        <dbReference type="EMBL" id="GGI92146.1"/>
    </source>
</evidence>
<dbReference type="InterPro" id="IPR021710">
    <property type="entry name" value="DUF3293"/>
</dbReference>